<evidence type="ECO:0000256" key="2">
    <source>
        <dbReference type="ARBA" id="ARBA00006434"/>
    </source>
</evidence>
<feature type="transmembrane region" description="Helical" evidence="14">
    <location>
        <begin position="313"/>
        <end position="337"/>
    </location>
</feature>
<dbReference type="PROSITE" id="PS50283">
    <property type="entry name" value="NA_SOLUT_SYMP_3"/>
    <property type="match status" value="1"/>
</dbReference>
<keyword evidence="9 14" id="KW-0406">Ion transport</keyword>
<evidence type="ECO:0000256" key="1">
    <source>
        <dbReference type="ARBA" id="ARBA00004651"/>
    </source>
</evidence>
<evidence type="ECO:0000256" key="13">
    <source>
        <dbReference type="RuleBase" id="RU362091"/>
    </source>
</evidence>
<dbReference type="InterPro" id="IPR050277">
    <property type="entry name" value="Sodium:Solute_Symporter"/>
</dbReference>
<dbReference type="GO" id="GO:0015193">
    <property type="term" value="F:L-proline transmembrane transporter activity"/>
    <property type="evidence" value="ECO:0007669"/>
    <property type="project" value="TreeGrafter"/>
</dbReference>
<dbReference type="AlphaFoldDB" id="A0A0R2U845"/>
<keyword evidence="6 14" id="KW-0769">Symport</keyword>
<comment type="caution">
    <text evidence="15">The sequence shown here is derived from an EMBL/GenBank/DDBJ whole genome shotgun (WGS) entry which is preliminary data.</text>
</comment>
<keyword evidence="7 14" id="KW-1133">Transmembrane helix</keyword>
<feature type="transmembrane region" description="Helical" evidence="14">
    <location>
        <begin position="452"/>
        <end position="473"/>
    </location>
</feature>
<name>A0A0R2U845_9GAMM</name>
<dbReference type="PROSITE" id="PS00457">
    <property type="entry name" value="NA_SOLUT_SYMP_2"/>
    <property type="match status" value="1"/>
</dbReference>
<proteinExistence type="inferred from homology"/>
<evidence type="ECO:0000256" key="4">
    <source>
        <dbReference type="ARBA" id="ARBA00022475"/>
    </source>
</evidence>
<feature type="non-terminal residue" evidence="15">
    <location>
        <position position="487"/>
    </location>
</feature>
<keyword evidence="14" id="KW-0029">Amino-acid transport</keyword>
<dbReference type="InterPro" id="IPR018212">
    <property type="entry name" value="Na/solute_symporter_CS"/>
</dbReference>
<evidence type="ECO:0000256" key="12">
    <source>
        <dbReference type="ARBA" id="ARBA00033708"/>
    </source>
</evidence>
<keyword evidence="5 14" id="KW-0812">Transmembrane</keyword>
<dbReference type="InterPro" id="IPR011851">
    <property type="entry name" value="Na/Pro_symporter"/>
</dbReference>
<evidence type="ECO:0000256" key="7">
    <source>
        <dbReference type="ARBA" id="ARBA00022989"/>
    </source>
</evidence>
<comment type="similarity">
    <text evidence="2 13">Belongs to the sodium:solute symporter (SSF) (TC 2.A.21) family.</text>
</comment>
<evidence type="ECO:0000256" key="5">
    <source>
        <dbReference type="ARBA" id="ARBA00022692"/>
    </source>
</evidence>
<evidence type="ECO:0000256" key="10">
    <source>
        <dbReference type="ARBA" id="ARBA00023136"/>
    </source>
</evidence>
<evidence type="ECO:0000313" key="15">
    <source>
        <dbReference type="EMBL" id="KRO93482.1"/>
    </source>
</evidence>
<dbReference type="Pfam" id="PF00474">
    <property type="entry name" value="SSF"/>
    <property type="match status" value="1"/>
</dbReference>
<dbReference type="InterPro" id="IPR001734">
    <property type="entry name" value="Na/solute_symporter"/>
</dbReference>
<feature type="transmembrane region" description="Helical" evidence="14">
    <location>
        <begin position="125"/>
        <end position="149"/>
    </location>
</feature>
<feature type="transmembrane region" description="Helical" evidence="14">
    <location>
        <begin position="238"/>
        <end position="255"/>
    </location>
</feature>
<dbReference type="GO" id="GO:0031402">
    <property type="term" value="F:sodium ion binding"/>
    <property type="evidence" value="ECO:0007669"/>
    <property type="project" value="UniProtKB-UniRule"/>
</dbReference>
<reference evidence="15 16" key="1">
    <citation type="submission" date="2015-10" db="EMBL/GenBank/DDBJ databases">
        <title>Metagenome-Assembled Genomes uncover a global brackish microbiome.</title>
        <authorList>
            <person name="Hugerth L.W."/>
            <person name="Larsson J."/>
            <person name="Alneberg J."/>
            <person name="Lindh M.V."/>
            <person name="Legrand C."/>
            <person name="Pinhassi J."/>
            <person name="Andersson A.F."/>
        </authorList>
    </citation>
    <scope>NUCLEOTIDE SEQUENCE [LARGE SCALE GENOMIC DNA]</scope>
    <source>
        <strain evidence="15">BACL26 MAG-121220-bin70</strain>
    </source>
</reference>
<keyword evidence="11 14" id="KW-0739">Sodium transport</keyword>
<comment type="catalytic activity">
    <reaction evidence="12">
        <text>L-proline(in) + Na(+)(in) = L-proline(out) + Na(+)(out)</text>
        <dbReference type="Rhea" id="RHEA:28967"/>
        <dbReference type="ChEBI" id="CHEBI:29101"/>
        <dbReference type="ChEBI" id="CHEBI:60039"/>
    </reaction>
</comment>
<accession>A0A0R2U845</accession>
<sequence length="487" mass="51836">MSGLSMSTTIAFLIYVAIVLGIGFYAYLRTKNATDYFLGGRELSPTVSAISAGASDMSGWVLLGLPGYAYLAGLEAAWISIGLVIGVAANWMLVAKRLRVYSALLDDAVTLPTFLQRRFADSTPWLKMIASVSILLFFLFYVGSGLIAGGKLFNEVFGFDYHVSVFVSVTLILVYTLFGGFLAVSWTDVFQGLLMLLALACVPVMVISQSGGVGDFASQISQTNPEFLNMFTDANGDALGLMVIVSTMGWGLGYFGQPHILARFMALRSASETSKAASIGVLWATLCYLLAILVGLSGVAYLPDLLPDSEKVFIALTGLIFHPLIAGILLAAILAAIMSTVDSQLLVCSSSLAEDLYPLMVKKQLSPENRLQIGRIAVVVLALCATLLAMEPDSKVLDVVSYAWAGLGASIGPAILVSLYWKKMTSSGALAGIVVGGLTVIVWSQLEGGIFNLYALVPGFIFSLVAIALVSLLDRKSENEVVVSQFN</sequence>
<dbReference type="Proteomes" id="UP000051213">
    <property type="component" value="Unassembled WGS sequence"/>
</dbReference>
<keyword evidence="3 14" id="KW-0813">Transport</keyword>
<evidence type="ECO:0000256" key="14">
    <source>
        <dbReference type="RuleBase" id="RU366012"/>
    </source>
</evidence>
<feature type="transmembrane region" description="Helical" evidence="14">
    <location>
        <begin position="76"/>
        <end position="94"/>
    </location>
</feature>
<evidence type="ECO:0000256" key="9">
    <source>
        <dbReference type="ARBA" id="ARBA00023065"/>
    </source>
</evidence>
<dbReference type="InterPro" id="IPR038377">
    <property type="entry name" value="Na/Glc_symporter_sf"/>
</dbReference>
<dbReference type="PANTHER" id="PTHR48086:SF3">
    <property type="entry name" value="SODIUM_PROLINE SYMPORTER"/>
    <property type="match status" value="1"/>
</dbReference>
<evidence type="ECO:0000256" key="3">
    <source>
        <dbReference type="ARBA" id="ARBA00022448"/>
    </source>
</evidence>
<dbReference type="PANTHER" id="PTHR48086">
    <property type="entry name" value="SODIUM/PROLINE SYMPORTER-RELATED"/>
    <property type="match status" value="1"/>
</dbReference>
<feature type="transmembrane region" description="Helical" evidence="14">
    <location>
        <begin position="6"/>
        <end position="28"/>
    </location>
</feature>
<dbReference type="PROSITE" id="PS00456">
    <property type="entry name" value="NA_SOLUT_SYMP_1"/>
    <property type="match status" value="1"/>
</dbReference>
<keyword evidence="14" id="KW-0997">Cell inner membrane</keyword>
<dbReference type="CDD" id="cd11475">
    <property type="entry name" value="SLC5sbd_PutP"/>
    <property type="match status" value="1"/>
</dbReference>
<feature type="transmembrane region" description="Helical" evidence="14">
    <location>
        <begin position="402"/>
        <end position="421"/>
    </location>
</feature>
<dbReference type="Gene3D" id="1.20.1730.10">
    <property type="entry name" value="Sodium/glucose cotransporter"/>
    <property type="match status" value="1"/>
</dbReference>
<keyword evidence="8 14" id="KW-0915">Sodium</keyword>
<dbReference type="GO" id="GO:0005298">
    <property type="term" value="F:proline:sodium symporter activity"/>
    <property type="evidence" value="ECO:0007669"/>
    <property type="project" value="UniProtKB-UniRule"/>
</dbReference>
<protein>
    <recommendedName>
        <fullName evidence="14">Sodium/proline symporter</fullName>
    </recommendedName>
    <alternativeName>
        <fullName evidence="14">Proline permease</fullName>
    </alternativeName>
</protein>
<dbReference type="EMBL" id="LICA01000248">
    <property type="protein sequence ID" value="KRO93482.1"/>
    <property type="molecule type" value="Genomic_DNA"/>
</dbReference>
<dbReference type="NCBIfam" id="TIGR00813">
    <property type="entry name" value="sss"/>
    <property type="match status" value="1"/>
</dbReference>
<gene>
    <name evidence="15" type="ORF">ABS24_09270</name>
</gene>
<evidence type="ECO:0000256" key="8">
    <source>
        <dbReference type="ARBA" id="ARBA00023053"/>
    </source>
</evidence>
<feature type="transmembrane region" description="Helical" evidence="14">
    <location>
        <begin position="189"/>
        <end position="208"/>
    </location>
</feature>
<feature type="transmembrane region" description="Helical" evidence="14">
    <location>
        <begin position="276"/>
        <end position="301"/>
    </location>
</feature>
<dbReference type="GO" id="GO:0015824">
    <property type="term" value="P:proline transport"/>
    <property type="evidence" value="ECO:0007669"/>
    <property type="project" value="UniProtKB-UniRule"/>
</dbReference>
<dbReference type="GO" id="GO:0005886">
    <property type="term" value="C:plasma membrane"/>
    <property type="evidence" value="ECO:0007669"/>
    <property type="project" value="UniProtKB-SubCell"/>
</dbReference>
<feature type="transmembrane region" description="Helical" evidence="14">
    <location>
        <begin position="428"/>
        <end position="446"/>
    </location>
</feature>
<comment type="function">
    <text evidence="14">Catalyzes the sodium-dependent uptake of extracellular L-proline.</text>
</comment>
<evidence type="ECO:0000256" key="6">
    <source>
        <dbReference type="ARBA" id="ARBA00022847"/>
    </source>
</evidence>
<keyword evidence="10 14" id="KW-0472">Membrane</keyword>
<keyword evidence="4" id="KW-1003">Cell membrane</keyword>
<evidence type="ECO:0000313" key="16">
    <source>
        <dbReference type="Proteomes" id="UP000051213"/>
    </source>
</evidence>
<feature type="transmembrane region" description="Helical" evidence="14">
    <location>
        <begin position="161"/>
        <end position="182"/>
    </location>
</feature>
<comment type="subcellular location">
    <subcellularLocation>
        <location evidence="14">Cell inner membrane</location>
        <topology evidence="14">Multi-pass membrane protein</topology>
    </subcellularLocation>
    <subcellularLocation>
        <location evidence="1">Cell membrane</location>
        <topology evidence="1">Multi-pass membrane protein</topology>
    </subcellularLocation>
</comment>
<feature type="transmembrane region" description="Helical" evidence="14">
    <location>
        <begin position="373"/>
        <end position="390"/>
    </location>
</feature>
<dbReference type="NCBIfam" id="TIGR02121">
    <property type="entry name" value="Na_Pro_sym"/>
    <property type="match status" value="1"/>
</dbReference>
<evidence type="ECO:0000256" key="11">
    <source>
        <dbReference type="ARBA" id="ARBA00023201"/>
    </source>
</evidence>
<organism evidence="15 16">
    <name type="scientific">SAR92 bacterium BACL26 MAG-121220-bin70</name>
    <dbReference type="NCBI Taxonomy" id="1655626"/>
    <lineage>
        <taxon>Bacteria</taxon>
        <taxon>Pseudomonadati</taxon>
        <taxon>Pseudomonadota</taxon>
        <taxon>Gammaproteobacteria</taxon>
        <taxon>Cellvibrionales</taxon>
        <taxon>Porticoccaceae</taxon>
        <taxon>SAR92 clade</taxon>
    </lineage>
</organism>